<dbReference type="Proteomes" id="UP001519332">
    <property type="component" value="Unassembled WGS sequence"/>
</dbReference>
<keyword evidence="2" id="KW-1185">Reference proteome</keyword>
<reference evidence="1 2" key="1">
    <citation type="submission" date="2021-03" db="EMBL/GenBank/DDBJ databases">
        <title>Sequencing the genomes of 1000 actinobacteria strains.</title>
        <authorList>
            <person name="Klenk H.-P."/>
        </authorList>
    </citation>
    <scope>NUCLEOTIDE SEQUENCE [LARGE SCALE GENOMIC DNA]</scope>
    <source>
        <strain evidence="1 2">DSM 46670</strain>
    </source>
</reference>
<dbReference type="RefSeq" id="WP_209643522.1">
    <property type="nucleotide sequence ID" value="NZ_JAGINW010000001.1"/>
</dbReference>
<dbReference type="SUPFAM" id="SSF54637">
    <property type="entry name" value="Thioesterase/thiol ester dehydrase-isomerase"/>
    <property type="match status" value="1"/>
</dbReference>
<comment type="caution">
    <text evidence="1">The sequence shown here is derived from an EMBL/GenBank/DDBJ whole genome shotgun (WGS) entry which is preliminary data.</text>
</comment>
<dbReference type="InterPro" id="IPR029069">
    <property type="entry name" value="HotDog_dom_sf"/>
</dbReference>
<sequence length="163" mass="18390">MAVDDSDTSEVVAVSVRDPSEAPLLRGQHFVSPWFRMDPDRSELFERASYLDLSPHPFGGEAGYGDDLVEGFHLVAMLDHLVNHVLWSEGPCLGWNYGLDRVRFVTPIRFSDRFRVRGTVTDVIDRGEQGHLLVLDYIGEVDGRARPGFVATHRVLWTTHQAD</sequence>
<evidence type="ECO:0000313" key="1">
    <source>
        <dbReference type="EMBL" id="MBP2326459.1"/>
    </source>
</evidence>
<evidence type="ECO:0000313" key="2">
    <source>
        <dbReference type="Proteomes" id="UP001519332"/>
    </source>
</evidence>
<organism evidence="1 2">
    <name type="scientific">Kibdelosporangium banguiense</name>
    <dbReference type="NCBI Taxonomy" id="1365924"/>
    <lineage>
        <taxon>Bacteria</taxon>
        <taxon>Bacillati</taxon>
        <taxon>Actinomycetota</taxon>
        <taxon>Actinomycetes</taxon>
        <taxon>Pseudonocardiales</taxon>
        <taxon>Pseudonocardiaceae</taxon>
        <taxon>Kibdelosporangium</taxon>
    </lineage>
</organism>
<protein>
    <submittedName>
        <fullName evidence="1">Acyl dehydratase</fullName>
    </submittedName>
</protein>
<gene>
    <name evidence="1" type="ORF">JOF56_006844</name>
</gene>
<accession>A0ABS4TPX6</accession>
<name>A0ABS4TPX6_9PSEU</name>
<proteinExistence type="predicted"/>
<dbReference type="EMBL" id="JAGINW010000001">
    <property type="protein sequence ID" value="MBP2326459.1"/>
    <property type="molecule type" value="Genomic_DNA"/>
</dbReference>
<dbReference type="Gene3D" id="3.10.129.10">
    <property type="entry name" value="Hotdog Thioesterase"/>
    <property type="match status" value="1"/>
</dbReference>